<evidence type="ECO:0000259" key="5">
    <source>
        <dbReference type="Pfam" id="PF17137"/>
    </source>
</evidence>
<evidence type="ECO:0000256" key="1">
    <source>
        <dbReference type="ARBA" id="ARBA00007806"/>
    </source>
</evidence>
<dbReference type="Pfam" id="PF01055">
    <property type="entry name" value="Glyco_hydro_31_2nd"/>
    <property type="match status" value="1"/>
</dbReference>
<evidence type="ECO:0000313" key="7">
    <source>
        <dbReference type="EMBL" id="SFE85078.1"/>
    </source>
</evidence>
<comment type="similarity">
    <text evidence="1 2">Belongs to the glycosyl hydrolase 31 family.</text>
</comment>
<dbReference type="InterPro" id="IPR051816">
    <property type="entry name" value="Glycosyl_Hydrolase_31"/>
</dbReference>
<dbReference type="GO" id="GO:0005975">
    <property type="term" value="P:carbohydrate metabolic process"/>
    <property type="evidence" value="ECO:0007669"/>
    <property type="project" value="InterPro"/>
</dbReference>
<dbReference type="Gene3D" id="2.60.40.1760">
    <property type="entry name" value="glycosyl hydrolase (family 31)"/>
    <property type="match status" value="1"/>
</dbReference>
<dbReference type="InterPro" id="IPR017853">
    <property type="entry name" value="GH"/>
</dbReference>
<evidence type="ECO:0000313" key="8">
    <source>
        <dbReference type="Proteomes" id="UP000181976"/>
    </source>
</evidence>
<dbReference type="eggNOG" id="COG1501">
    <property type="taxonomic scope" value="Bacteria"/>
</dbReference>
<dbReference type="InterPro" id="IPR013780">
    <property type="entry name" value="Glyco_hydro_b"/>
</dbReference>
<feature type="domain" description="Glycosyl hydrolase family 31 C-terminal" evidence="6">
    <location>
        <begin position="593"/>
        <end position="678"/>
    </location>
</feature>
<dbReference type="Pfam" id="PF17137">
    <property type="entry name" value="DUF5110"/>
    <property type="match status" value="1"/>
</dbReference>
<dbReference type="Gene3D" id="2.60.40.1180">
    <property type="entry name" value="Golgi alpha-mannosidase II"/>
    <property type="match status" value="2"/>
</dbReference>
<dbReference type="SUPFAM" id="SSF51445">
    <property type="entry name" value="(Trans)glycosidases"/>
    <property type="match status" value="1"/>
</dbReference>
<dbReference type="GO" id="GO:0004553">
    <property type="term" value="F:hydrolase activity, hydrolyzing O-glycosyl compounds"/>
    <property type="evidence" value="ECO:0007669"/>
    <property type="project" value="InterPro"/>
</dbReference>
<feature type="domain" description="Glycoside hydrolase family 31 N-terminal" evidence="4">
    <location>
        <begin position="42"/>
        <end position="216"/>
    </location>
</feature>
<dbReference type="Pfam" id="PF21365">
    <property type="entry name" value="Glyco_hydro_31_3rd"/>
    <property type="match status" value="1"/>
</dbReference>
<dbReference type="Gene3D" id="3.20.20.80">
    <property type="entry name" value="Glycosidases"/>
    <property type="match status" value="1"/>
</dbReference>
<dbReference type="CDD" id="cd14752">
    <property type="entry name" value="GH31_N"/>
    <property type="match status" value="1"/>
</dbReference>
<keyword evidence="2" id="KW-0326">Glycosidase</keyword>
<gene>
    <name evidence="7" type="ORF">SAMN05444380_12061</name>
</gene>
<evidence type="ECO:0000259" key="4">
    <source>
        <dbReference type="Pfam" id="PF13802"/>
    </source>
</evidence>
<dbReference type="FunCoup" id="A0A1I2DXG6">
    <property type="interactions" value="312"/>
</dbReference>
<dbReference type="EMBL" id="FONA01000020">
    <property type="protein sequence ID" value="SFE85078.1"/>
    <property type="molecule type" value="Genomic_DNA"/>
</dbReference>
<dbReference type="PANTHER" id="PTHR43863:SF2">
    <property type="entry name" value="MALTASE-GLUCOAMYLASE"/>
    <property type="match status" value="1"/>
</dbReference>
<evidence type="ECO:0000256" key="2">
    <source>
        <dbReference type="RuleBase" id="RU361185"/>
    </source>
</evidence>
<dbReference type="Pfam" id="PF13802">
    <property type="entry name" value="Gal_mutarotas_2"/>
    <property type="match status" value="1"/>
</dbReference>
<accession>A0A1I2DXG6</accession>
<dbReference type="SUPFAM" id="SSF74650">
    <property type="entry name" value="Galactose mutarotase-like"/>
    <property type="match status" value="1"/>
</dbReference>
<reference evidence="7 8" key="1">
    <citation type="submission" date="2016-10" db="EMBL/GenBank/DDBJ databases">
        <authorList>
            <person name="de Groot N.N."/>
        </authorList>
    </citation>
    <scope>NUCLEOTIDE SEQUENCE [LARGE SCALE GENOMIC DNA]</scope>
    <source>
        <strain evidence="7 8">DSM 19012</strain>
    </source>
</reference>
<feature type="domain" description="Glycoside hydrolase family 31 TIM barrel" evidence="3">
    <location>
        <begin position="258"/>
        <end position="584"/>
    </location>
</feature>
<dbReference type="RefSeq" id="WP_010526591.1">
    <property type="nucleotide sequence ID" value="NZ_AFSL01000012.1"/>
</dbReference>
<dbReference type="STRING" id="385682.SAMN05444380_12061"/>
<dbReference type="InterPro" id="IPR025887">
    <property type="entry name" value="Glyco_hydro_31_N_dom"/>
</dbReference>
<dbReference type="AlphaFoldDB" id="A0A1I2DXG6"/>
<proteinExistence type="inferred from homology"/>
<keyword evidence="2 7" id="KW-0378">Hydrolase</keyword>
<dbReference type="InterPro" id="IPR033403">
    <property type="entry name" value="DUF5110"/>
</dbReference>
<organism evidence="7 8">
    <name type="scientific">Thermophagus xiamenensis</name>
    <dbReference type="NCBI Taxonomy" id="385682"/>
    <lineage>
        <taxon>Bacteria</taxon>
        <taxon>Pseudomonadati</taxon>
        <taxon>Bacteroidota</taxon>
        <taxon>Bacteroidia</taxon>
        <taxon>Marinilabiliales</taxon>
        <taxon>Marinilabiliaceae</taxon>
        <taxon>Thermophagus</taxon>
    </lineage>
</organism>
<dbReference type="PANTHER" id="PTHR43863">
    <property type="entry name" value="HYDROLASE, PUTATIVE (AFU_ORTHOLOGUE AFUA_1G03140)-RELATED"/>
    <property type="match status" value="1"/>
</dbReference>
<feature type="domain" description="DUF5110" evidence="5">
    <location>
        <begin position="695"/>
        <end position="762"/>
    </location>
</feature>
<dbReference type="Proteomes" id="UP000181976">
    <property type="component" value="Unassembled WGS sequence"/>
</dbReference>
<protein>
    <submittedName>
        <fullName evidence="7">Alpha-glucosidase, glycosyl hydrolase family GH31</fullName>
    </submittedName>
</protein>
<dbReference type="OrthoDB" id="176168at2"/>
<dbReference type="InParanoid" id="A0A1I2DXG6"/>
<dbReference type="InterPro" id="IPR000322">
    <property type="entry name" value="Glyco_hydro_31_TIM"/>
</dbReference>
<dbReference type="CDD" id="cd06589">
    <property type="entry name" value="GH31"/>
    <property type="match status" value="1"/>
</dbReference>
<dbReference type="SUPFAM" id="SSF51011">
    <property type="entry name" value="Glycosyl hydrolase domain"/>
    <property type="match status" value="1"/>
</dbReference>
<evidence type="ECO:0000259" key="3">
    <source>
        <dbReference type="Pfam" id="PF01055"/>
    </source>
</evidence>
<sequence>MKGLFILTITVIYLLVGCNYGIPGAEVSADKVILRRGDRQMRILWCTPDMFRVSLSNEDGEFYDHDSLMVVQNQWDRVDFNVVGTRKDKREWIITSSALSIHISQENFAIKVFDKENNLITASVNEDFSIGYDFDGKPFFRSNLFPEEAFFGFGERMDFLNQRGKKLTLNVGRGLGRPHEIGAYNILEANYCPVPFFMSSRGYGFFFHNAWPSHWDMGSSTDKEWMVTADGGWMDFYFIYGPDFKSIIENYTRVTGRTPLMPRFALGLHVGTYSGGTWGHEHLTNQNYVVNVARKFREHKIPADILWLDSTWRLFGKVNGKGGTTFEWRQPGFPDPGAMFDAIYDLNFNMAGVHIRPRLDNTDQNNLLEQAQKYGFTYPEKNYAGDFLNFFDPQSVDWWWEKGLKPLADMGCMFVKTDEGSAFGRQGNELVDKKGPQGEGIPELHNLFPVVYAKAPYEKFQEYNRMRGMNHTREGFAGIQRYPFIFAGDWPSEWQYFAPVIRAGINIGLSGVGAWTHCMGGFERVADPELYIRWCQFGMFSPVAMLFGMEHPQYKEPWNYGQEALEIFTRYDRLRYRLIPYIYSSYYQMYQSGLPVMRALVLENPTDENTYNIDDQYMFGDNLMVCPVTTKGASTRVVYFPEGEWYDYLTGEKISGGQYQLIVTPIEKLPLFAKAGSIFPLQPEMEFVGEKGVDPLTLKIFPGEYGAFTLYEDDGKSLDYMEGKYSATLITQKATKEGLSLTISTTKGDYEVVEHTIVLEIVLEKKPSRIIHSGSIATKEVSISSFQKDAVNETGIWAFDAEAGKLFVSTRRNKDNDITISILY</sequence>
<dbReference type="InterPro" id="IPR011013">
    <property type="entry name" value="Gal_mutarotase_sf_dom"/>
</dbReference>
<keyword evidence="8" id="KW-1185">Reference proteome</keyword>
<name>A0A1I2DXG6_9BACT</name>
<dbReference type="InterPro" id="IPR048395">
    <property type="entry name" value="Glyco_hydro_31_C"/>
</dbReference>
<evidence type="ECO:0000259" key="6">
    <source>
        <dbReference type="Pfam" id="PF21365"/>
    </source>
</evidence>
<dbReference type="PROSITE" id="PS51257">
    <property type="entry name" value="PROKAR_LIPOPROTEIN"/>
    <property type="match status" value="1"/>
</dbReference>
<dbReference type="GO" id="GO:0030246">
    <property type="term" value="F:carbohydrate binding"/>
    <property type="evidence" value="ECO:0007669"/>
    <property type="project" value="InterPro"/>
</dbReference>